<dbReference type="EMBL" id="CP007026">
    <property type="protein sequence ID" value="AJA92660.1"/>
    <property type="molecule type" value="Genomic_DNA"/>
</dbReference>
<feature type="transmembrane region" description="Helical" evidence="7">
    <location>
        <begin position="250"/>
        <end position="269"/>
    </location>
</feature>
<name>A0A0A7V7N8_9ARCH</name>
<dbReference type="CDD" id="cd02966">
    <property type="entry name" value="TlpA_like_family"/>
    <property type="match status" value="1"/>
</dbReference>
<dbReference type="PANTHER" id="PTHR31272:SF4">
    <property type="entry name" value="CYTOCHROME C-TYPE BIOGENESIS PROTEIN HI_1454-RELATED"/>
    <property type="match status" value="1"/>
</dbReference>
<dbReference type="AlphaFoldDB" id="A0A0A7V7N8"/>
<accession>A0A0A7V7N8</accession>
<dbReference type="GO" id="GO:0016209">
    <property type="term" value="F:antioxidant activity"/>
    <property type="evidence" value="ECO:0007669"/>
    <property type="project" value="InterPro"/>
</dbReference>
<keyword evidence="3" id="KW-1003">Cell membrane</keyword>
<dbReference type="HOGENOM" id="CLU_668358_0_0_2"/>
<feature type="transmembrane region" description="Helical" evidence="7">
    <location>
        <begin position="133"/>
        <end position="159"/>
    </location>
</feature>
<dbReference type="Proteomes" id="UP000030944">
    <property type="component" value="Chromosome"/>
</dbReference>
<dbReference type="STRING" id="1410606.T478_0683"/>
<proteinExistence type="inferred from homology"/>
<evidence type="ECO:0000256" key="3">
    <source>
        <dbReference type="ARBA" id="ARBA00022475"/>
    </source>
</evidence>
<dbReference type="Gene3D" id="3.40.30.10">
    <property type="entry name" value="Glutaredoxin"/>
    <property type="match status" value="1"/>
</dbReference>
<dbReference type="GO" id="GO:0016491">
    <property type="term" value="F:oxidoreductase activity"/>
    <property type="evidence" value="ECO:0007669"/>
    <property type="project" value="InterPro"/>
</dbReference>
<dbReference type="InterPro" id="IPR000866">
    <property type="entry name" value="AhpC/TSA"/>
</dbReference>
<dbReference type="GO" id="GO:0005886">
    <property type="term" value="C:plasma membrane"/>
    <property type="evidence" value="ECO:0007669"/>
    <property type="project" value="UniProtKB-SubCell"/>
</dbReference>
<evidence type="ECO:0000256" key="1">
    <source>
        <dbReference type="ARBA" id="ARBA00004651"/>
    </source>
</evidence>
<protein>
    <submittedName>
        <fullName evidence="9">Cytochrome C biogenesis protein transmembrane region</fullName>
    </submittedName>
</protein>
<evidence type="ECO:0000256" key="6">
    <source>
        <dbReference type="ARBA" id="ARBA00023136"/>
    </source>
</evidence>
<evidence type="ECO:0000256" key="5">
    <source>
        <dbReference type="ARBA" id="ARBA00022989"/>
    </source>
</evidence>
<sequence length="411" mass="44867">MLNVWATWCIECLEEMPYLNELNKEYSPSGLKTLSVSIDTISPDIVKEFADDMDMTTEIWYDPRNNATREFRMMGPPITLLINGNGELIHEWKGPIFEGTDVEMRIESALGLTGIEESQEQIQNFELSQMDQLSIGVAFAAGLLSFLSPCVLPLIPAYASFITGMSLRDLSNAQSSGKPGKFNQDEITESTTGHEEVIGQSASKFRIQTMVLSKGLLFVLGFSIIFVILGSAVSYAGTMFDEATLWVERIGGIVLITFGLHLIGILKLNKLNMQKSMNFQNRSTKNIGSLFVGMAFGAGWTPCIGPILAGILTMAATSSSWGAGTSLLIAYSAGLAIPFIISALAIDRFMTFFNKIKRWIGWIERGSGILLIGIGGLLLTGSLSVLASYFPNTEINLDSLLHPMSTLKHSS</sequence>
<feature type="domain" description="Thioredoxin" evidence="8">
    <location>
        <begin position="1"/>
        <end position="111"/>
    </location>
</feature>
<dbReference type="GO" id="GO:0017004">
    <property type="term" value="P:cytochrome complex assembly"/>
    <property type="evidence" value="ECO:0007669"/>
    <property type="project" value="InterPro"/>
</dbReference>
<dbReference type="InterPro" id="IPR036249">
    <property type="entry name" value="Thioredoxin-like_sf"/>
</dbReference>
<dbReference type="Pfam" id="PF00578">
    <property type="entry name" value="AhpC-TSA"/>
    <property type="match status" value="1"/>
</dbReference>
<reference evidence="9 10" key="1">
    <citation type="journal article" date="2015" name="Proc. Natl. Acad. Sci. U.S.A.">
        <title>Genomic and proteomic characterization of "Candidatus Nitrosopelagicus brevis": An ammonia-oxidizing archaeon from the open ocean.</title>
        <authorList>
            <person name="Santoro A.E."/>
            <person name="Dupont C.L."/>
            <person name="Richter R.A."/>
            <person name="Craig M.T."/>
            <person name="Carini P."/>
            <person name="McIlvin M.R."/>
            <person name="Yang Y."/>
            <person name="Orsi W.D."/>
            <person name="Moran D.M."/>
            <person name="Saito M.A."/>
        </authorList>
    </citation>
    <scope>NUCLEOTIDE SEQUENCE [LARGE SCALE GENOMIC DNA]</scope>
    <source>
        <strain evidence="10">V2</strain>
    </source>
</reference>
<dbReference type="InterPro" id="IPR003834">
    <property type="entry name" value="Cyt_c_assmbl_TM_dom"/>
</dbReference>
<dbReference type="KEGG" id="nbv:T478_0683"/>
<dbReference type="InterPro" id="IPR013766">
    <property type="entry name" value="Thioredoxin_domain"/>
</dbReference>
<feature type="transmembrane region" description="Helical" evidence="7">
    <location>
        <begin position="367"/>
        <end position="390"/>
    </location>
</feature>
<evidence type="ECO:0000256" key="7">
    <source>
        <dbReference type="SAM" id="Phobius"/>
    </source>
</evidence>
<gene>
    <name evidence="9" type="ORF">T478_0683</name>
</gene>
<dbReference type="PROSITE" id="PS51352">
    <property type="entry name" value="THIOREDOXIN_2"/>
    <property type="match status" value="1"/>
</dbReference>
<dbReference type="Pfam" id="PF02683">
    <property type="entry name" value="DsbD_TM"/>
    <property type="match status" value="1"/>
</dbReference>
<keyword evidence="4 7" id="KW-0812">Transmembrane</keyword>
<evidence type="ECO:0000313" key="9">
    <source>
        <dbReference type="EMBL" id="AJA92660.1"/>
    </source>
</evidence>
<feature type="transmembrane region" description="Helical" evidence="7">
    <location>
        <begin position="290"/>
        <end position="316"/>
    </location>
</feature>
<dbReference type="SUPFAM" id="SSF52833">
    <property type="entry name" value="Thioredoxin-like"/>
    <property type="match status" value="1"/>
</dbReference>
<evidence type="ECO:0000256" key="4">
    <source>
        <dbReference type="ARBA" id="ARBA00022692"/>
    </source>
</evidence>
<keyword evidence="6 7" id="KW-0472">Membrane</keyword>
<feature type="transmembrane region" description="Helical" evidence="7">
    <location>
        <begin position="328"/>
        <end position="346"/>
    </location>
</feature>
<feature type="transmembrane region" description="Helical" evidence="7">
    <location>
        <begin position="216"/>
        <end position="238"/>
    </location>
</feature>
<evidence type="ECO:0000313" key="10">
    <source>
        <dbReference type="Proteomes" id="UP000030944"/>
    </source>
</evidence>
<organism evidence="9 10">
    <name type="scientific">Candidatus Nitrosopelagicus brevis</name>
    <dbReference type="NCBI Taxonomy" id="1410606"/>
    <lineage>
        <taxon>Archaea</taxon>
        <taxon>Nitrososphaerota</taxon>
    </lineage>
</organism>
<dbReference type="InterPro" id="IPR051790">
    <property type="entry name" value="Cytochrome_c-biogenesis_DsbD"/>
</dbReference>
<evidence type="ECO:0000259" key="8">
    <source>
        <dbReference type="PROSITE" id="PS51352"/>
    </source>
</evidence>
<evidence type="ECO:0000256" key="2">
    <source>
        <dbReference type="ARBA" id="ARBA00006143"/>
    </source>
</evidence>
<keyword evidence="5 7" id="KW-1133">Transmembrane helix</keyword>
<comment type="similarity">
    <text evidence="2">Belongs to the DsbD family.</text>
</comment>
<comment type="subcellular location">
    <subcellularLocation>
        <location evidence="1">Cell membrane</location>
        <topology evidence="1">Multi-pass membrane protein</topology>
    </subcellularLocation>
</comment>
<dbReference type="PANTHER" id="PTHR31272">
    <property type="entry name" value="CYTOCHROME C-TYPE BIOGENESIS PROTEIN HI_1454-RELATED"/>
    <property type="match status" value="1"/>
</dbReference>